<dbReference type="Proteomes" id="UP000275473">
    <property type="component" value="Unassembled WGS sequence"/>
</dbReference>
<dbReference type="SUPFAM" id="SSF46785">
    <property type="entry name" value="Winged helix' DNA-binding domain"/>
    <property type="match status" value="1"/>
</dbReference>
<dbReference type="InterPro" id="IPR036390">
    <property type="entry name" value="WH_DNA-bd_sf"/>
</dbReference>
<evidence type="ECO:0000256" key="2">
    <source>
        <dbReference type="ARBA" id="ARBA00023125"/>
    </source>
</evidence>
<protein>
    <submittedName>
        <fullName evidence="6">GntR family transcriptional regulator</fullName>
    </submittedName>
</protein>
<dbReference type="InterPro" id="IPR036388">
    <property type="entry name" value="WH-like_DNA-bd_sf"/>
</dbReference>
<dbReference type="OrthoDB" id="9781630at2"/>
<keyword evidence="7" id="KW-1185">Reference proteome</keyword>
<dbReference type="InterPro" id="IPR000524">
    <property type="entry name" value="Tscrpt_reg_HTH_GntR"/>
</dbReference>
<evidence type="ECO:0000256" key="4">
    <source>
        <dbReference type="SAM" id="Coils"/>
    </source>
</evidence>
<evidence type="ECO:0000256" key="3">
    <source>
        <dbReference type="ARBA" id="ARBA00023163"/>
    </source>
</evidence>
<dbReference type="PANTHER" id="PTHR43537">
    <property type="entry name" value="TRANSCRIPTIONAL REGULATOR, GNTR FAMILY"/>
    <property type="match status" value="1"/>
</dbReference>
<dbReference type="AlphaFoldDB" id="A0A3M8P941"/>
<keyword evidence="1" id="KW-0805">Transcription regulation</keyword>
<keyword evidence="2" id="KW-0238">DNA-binding</keyword>
<comment type="caution">
    <text evidence="6">The sequence shown here is derived from an EMBL/GenBank/DDBJ whole genome shotgun (WGS) entry which is preliminary data.</text>
</comment>
<dbReference type="PROSITE" id="PS50949">
    <property type="entry name" value="HTH_GNTR"/>
    <property type="match status" value="1"/>
</dbReference>
<dbReference type="RefSeq" id="WP_123164975.1">
    <property type="nucleotide sequence ID" value="NZ_RIAX01000004.1"/>
</dbReference>
<dbReference type="Gene3D" id="1.20.120.530">
    <property type="entry name" value="GntR ligand-binding domain-like"/>
    <property type="match status" value="1"/>
</dbReference>
<keyword evidence="3" id="KW-0804">Transcription</keyword>
<evidence type="ECO:0000313" key="7">
    <source>
        <dbReference type="Proteomes" id="UP000275473"/>
    </source>
</evidence>
<gene>
    <name evidence="6" type="ORF">EEX84_07380</name>
</gene>
<dbReference type="GO" id="GO:0003677">
    <property type="term" value="F:DNA binding"/>
    <property type="evidence" value="ECO:0007669"/>
    <property type="project" value="UniProtKB-KW"/>
</dbReference>
<dbReference type="PRINTS" id="PR00035">
    <property type="entry name" value="HTHGNTR"/>
</dbReference>
<feature type="coiled-coil region" evidence="4">
    <location>
        <begin position="99"/>
        <end position="126"/>
    </location>
</feature>
<evidence type="ECO:0000256" key="1">
    <source>
        <dbReference type="ARBA" id="ARBA00023015"/>
    </source>
</evidence>
<dbReference type="PANTHER" id="PTHR43537:SF5">
    <property type="entry name" value="UXU OPERON TRANSCRIPTIONAL REGULATOR"/>
    <property type="match status" value="1"/>
</dbReference>
<dbReference type="InterPro" id="IPR008920">
    <property type="entry name" value="TF_FadR/GntR_C"/>
</dbReference>
<evidence type="ECO:0000259" key="5">
    <source>
        <dbReference type="PROSITE" id="PS50949"/>
    </source>
</evidence>
<dbReference type="Pfam" id="PF07729">
    <property type="entry name" value="FCD"/>
    <property type="match status" value="1"/>
</dbReference>
<name>A0A3M8P941_9BACL</name>
<keyword evidence="4" id="KW-0175">Coiled coil</keyword>
<accession>A0A3M8P941</accession>
<feature type="domain" description="HTH gntR-type" evidence="5">
    <location>
        <begin position="7"/>
        <end position="74"/>
    </location>
</feature>
<evidence type="ECO:0000313" key="6">
    <source>
        <dbReference type="EMBL" id="RNF39780.1"/>
    </source>
</evidence>
<dbReference type="EMBL" id="RIAX01000004">
    <property type="protein sequence ID" value="RNF39780.1"/>
    <property type="molecule type" value="Genomic_DNA"/>
</dbReference>
<dbReference type="GO" id="GO:0003700">
    <property type="term" value="F:DNA-binding transcription factor activity"/>
    <property type="evidence" value="ECO:0007669"/>
    <property type="project" value="InterPro"/>
</dbReference>
<dbReference type="InterPro" id="IPR011711">
    <property type="entry name" value="GntR_C"/>
</dbReference>
<sequence>MEKTVNGTVAQQIAEAIAIQIAEGTLMPGQKLVETDLSKEFNISRSPIREALFILESQGVVEKIPRRGVFVKEISFKEISDLYDVVYTITELAINRGIMICTREQIDELKRLIDEMQATIDKREVKKCHLVVEELHLRLIQLSNNNVLIDVYQRLNMRWTTFRYLTLSHPISLSRSAAEYSQIVKGIENKDFTEIPGILQIKKKRGMSILESIVRD</sequence>
<dbReference type="SUPFAM" id="SSF48008">
    <property type="entry name" value="GntR ligand-binding domain-like"/>
    <property type="match status" value="1"/>
</dbReference>
<reference evidence="6 7" key="1">
    <citation type="journal article" date="2018" name="Int. J. Syst. Evol. Microbiol.">
        <title>Planococcus salinus sp. nov., a moderately halophilic bacterium isolated from a saline-alkali soil.</title>
        <authorList>
            <person name="Gan L."/>
        </authorList>
    </citation>
    <scope>NUCLEOTIDE SEQUENCE [LARGE SCALE GENOMIC DNA]</scope>
    <source>
        <strain evidence="6 7">LCB217</strain>
    </source>
</reference>
<dbReference type="SMART" id="SM00345">
    <property type="entry name" value="HTH_GNTR"/>
    <property type="match status" value="1"/>
</dbReference>
<dbReference type="CDD" id="cd07377">
    <property type="entry name" value="WHTH_GntR"/>
    <property type="match status" value="1"/>
</dbReference>
<organism evidence="6 7">
    <name type="scientific">Planococcus salinus</name>
    <dbReference type="NCBI Taxonomy" id="1848460"/>
    <lineage>
        <taxon>Bacteria</taxon>
        <taxon>Bacillati</taxon>
        <taxon>Bacillota</taxon>
        <taxon>Bacilli</taxon>
        <taxon>Bacillales</taxon>
        <taxon>Caryophanaceae</taxon>
        <taxon>Planococcus</taxon>
    </lineage>
</organism>
<dbReference type="Gene3D" id="1.10.10.10">
    <property type="entry name" value="Winged helix-like DNA-binding domain superfamily/Winged helix DNA-binding domain"/>
    <property type="match status" value="1"/>
</dbReference>
<proteinExistence type="predicted"/>
<dbReference type="Pfam" id="PF00392">
    <property type="entry name" value="GntR"/>
    <property type="match status" value="1"/>
</dbReference>